<protein>
    <submittedName>
        <fullName evidence="2">Uncharacterized protein</fullName>
    </submittedName>
</protein>
<dbReference type="WBParaSite" id="nRc.2.0.1.t27205-RA">
    <property type="protein sequence ID" value="nRc.2.0.1.t27205-RA"/>
    <property type="gene ID" value="nRc.2.0.1.g27205"/>
</dbReference>
<organism evidence="1 2">
    <name type="scientific">Romanomermis culicivorax</name>
    <name type="common">Nematode worm</name>
    <dbReference type="NCBI Taxonomy" id="13658"/>
    <lineage>
        <taxon>Eukaryota</taxon>
        <taxon>Metazoa</taxon>
        <taxon>Ecdysozoa</taxon>
        <taxon>Nematoda</taxon>
        <taxon>Enoplea</taxon>
        <taxon>Dorylaimia</taxon>
        <taxon>Mermithida</taxon>
        <taxon>Mermithoidea</taxon>
        <taxon>Mermithidae</taxon>
        <taxon>Romanomermis</taxon>
    </lineage>
</organism>
<reference evidence="2" key="1">
    <citation type="submission" date="2022-11" db="UniProtKB">
        <authorList>
            <consortium name="WormBaseParasite"/>
        </authorList>
    </citation>
    <scope>IDENTIFICATION</scope>
</reference>
<keyword evidence="1" id="KW-1185">Reference proteome</keyword>
<sequence>MVLINFFGRIGVHVTMAIHVWATNAWLAIYQYFHNHYRTDYGEPQPPVSVDVATLILRWVGGIWAEELCVINAVQTAHFALFLYKASRLDNPSCLIQPYNTDVGLINSWMAYPQYEPFPQPTESDDIR</sequence>
<accession>A0A915JLZ5</accession>
<dbReference type="AlphaFoldDB" id="A0A915JLZ5"/>
<evidence type="ECO:0000313" key="1">
    <source>
        <dbReference type="Proteomes" id="UP000887565"/>
    </source>
</evidence>
<name>A0A915JLZ5_ROMCU</name>
<evidence type="ECO:0000313" key="2">
    <source>
        <dbReference type="WBParaSite" id="nRc.2.0.1.t27205-RA"/>
    </source>
</evidence>
<proteinExistence type="predicted"/>
<dbReference type="Proteomes" id="UP000887565">
    <property type="component" value="Unplaced"/>
</dbReference>